<keyword evidence="6 12" id="KW-0133">Cell shape</keyword>
<comment type="function">
    <text evidence="12">Cell wall formation. Adds enolpyruvyl to UDP-N-acetylglucosamine.</text>
</comment>
<organism evidence="14 15">
    <name type="scientific">Candidatus Segetimicrobium genomatis</name>
    <dbReference type="NCBI Taxonomy" id="2569760"/>
    <lineage>
        <taxon>Bacteria</taxon>
        <taxon>Bacillati</taxon>
        <taxon>Candidatus Sysuimicrobiota</taxon>
        <taxon>Candidatus Sysuimicrobiia</taxon>
        <taxon>Candidatus Sysuimicrobiales</taxon>
        <taxon>Candidatus Segetimicrobiaceae</taxon>
        <taxon>Candidatus Segetimicrobium</taxon>
    </lineage>
</organism>
<comment type="caution">
    <text evidence="14">The sequence shown here is derived from an EMBL/GenBank/DDBJ whole genome shotgun (WGS) entry which is preliminary data.</text>
</comment>
<dbReference type="PROSITE" id="PS51257">
    <property type="entry name" value="PROKAR_LIPOPROTEIN"/>
    <property type="match status" value="1"/>
</dbReference>
<keyword evidence="4 12" id="KW-0132">Cell division</keyword>
<evidence type="ECO:0000256" key="9">
    <source>
        <dbReference type="ARBA" id="ARBA00023316"/>
    </source>
</evidence>
<dbReference type="Pfam" id="PF00275">
    <property type="entry name" value="EPSP_synthase"/>
    <property type="match status" value="1"/>
</dbReference>
<comment type="subcellular location">
    <subcellularLocation>
        <location evidence="1 12">Cytoplasm</location>
    </subcellularLocation>
</comment>
<evidence type="ECO:0000259" key="13">
    <source>
        <dbReference type="Pfam" id="PF00275"/>
    </source>
</evidence>
<keyword evidence="7 12" id="KW-0573">Peptidoglycan synthesis</keyword>
<protein>
    <recommendedName>
        <fullName evidence="12">UDP-N-acetylglucosamine 1-carboxyvinyltransferase</fullName>
        <ecNumber evidence="12">2.5.1.7</ecNumber>
    </recommendedName>
    <alternativeName>
        <fullName evidence="12">Enoylpyruvate transferase</fullName>
    </alternativeName>
    <alternativeName>
        <fullName evidence="12">UDP-N-acetylglucosamine enolpyruvyl transferase</fullName>
        <shortName evidence="12">EPT</shortName>
    </alternativeName>
</protein>
<evidence type="ECO:0000256" key="12">
    <source>
        <dbReference type="HAMAP-Rule" id="MF_00111"/>
    </source>
</evidence>
<dbReference type="UniPathway" id="UPA00219"/>
<dbReference type="AlphaFoldDB" id="A0A537IY69"/>
<feature type="domain" description="Enolpyruvate transferase" evidence="13">
    <location>
        <begin position="7"/>
        <end position="404"/>
    </location>
</feature>
<dbReference type="HAMAP" id="MF_00111">
    <property type="entry name" value="MurA"/>
    <property type="match status" value="1"/>
</dbReference>
<evidence type="ECO:0000256" key="5">
    <source>
        <dbReference type="ARBA" id="ARBA00022679"/>
    </source>
</evidence>
<dbReference type="GO" id="GO:0008760">
    <property type="term" value="F:UDP-N-acetylglucosamine 1-carboxyvinyltransferase activity"/>
    <property type="evidence" value="ECO:0007669"/>
    <property type="project" value="UniProtKB-UniRule"/>
</dbReference>
<dbReference type="GO" id="GO:0071555">
    <property type="term" value="P:cell wall organization"/>
    <property type="evidence" value="ECO:0007669"/>
    <property type="project" value="UniProtKB-KW"/>
</dbReference>
<evidence type="ECO:0000256" key="2">
    <source>
        <dbReference type="ARBA" id="ARBA00004752"/>
    </source>
</evidence>
<name>A0A537IY69_9BACT</name>
<dbReference type="GO" id="GO:0008360">
    <property type="term" value="P:regulation of cell shape"/>
    <property type="evidence" value="ECO:0007669"/>
    <property type="project" value="UniProtKB-KW"/>
</dbReference>
<evidence type="ECO:0000256" key="7">
    <source>
        <dbReference type="ARBA" id="ARBA00022984"/>
    </source>
</evidence>
<dbReference type="EMBL" id="VBAP01000026">
    <property type="protein sequence ID" value="TMI76268.1"/>
    <property type="molecule type" value="Genomic_DNA"/>
</dbReference>
<dbReference type="GO" id="GO:0009252">
    <property type="term" value="P:peptidoglycan biosynthetic process"/>
    <property type="evidence" value="ECO:0007669"/>
    <property type="project" value="UniProtKB-UniRule"/>
</dbReference>
<evidence type="ECO:0000313" key="14">
    <source>
        <dbReference type="EMBL" id="TMI76268.1"/>
    </source>
</evidence>
<feature type="binding site" evidence="12">
    <location>
        <position position="326"/>
    </location>
    <ligand>
        <name>UDP-N-acetyl-alpha-D-glucosamine</name>
        <dbReference type="ChEBI" id="CHEBI:57705"/>
    </ligand>
</feature>
<keyword evidence="12" id="KW-0670">Pyruvate</keyword>
<dbReference type="InterPro" id="IPR036968">
    <property type="entry name" value="Enolpyruvate_Tfrase_sf"/>
</dbReference>
<sequence>MEKIIVNGGRALHGAVRISGGKNSSLAIITAACLAADVSVLENVPQCRDVLTLKAILEALGARIELDRGRMAIDARALASHAAPYDLCRQMRASFYAAGLLLGRGGRAEIPLPGGCVIGSRPVDFHLRGFTALGAMVEIEHGYMKASARQLMGTTFFVPRSSVGTTINLMLAASMASGTTVLDNAAREPEVVDTAVFLNLMGAHIKGAGTNSITIEGANDLHGASYAIIPDRLEAGTYLLAAAATGGNVLVEQMIPEHISALLAKLEEAGAIVERGTDGVRVRAGGIHRGVHVDTAPYPGFATDLHPPFVALMSRADGQSRIRETVFESRFGYVDELRRMGADVHVEGDSAIVNGVPYLTGAPVEAVDIRAGATVIIAALSARGTSEIAGVDNVDRGYEQLDGKLSALGADVRRVEVRGESVPQPVG</sequence>
<evidence type="ECO:0000256" key="3">
    <source>
        <dbReference type="ARBA" id="ARBA00022490"/>
    </source>
</evidence>
<comment type="catalytic activity">
    <reaction evidence="11 12">
        <text>phosphoenolpyruvate + UDP-N-acetyl-alpha-D-glucosamine = UDP-N-acetyl-3-O-(1-carboxyvinyl)-alpha-D-glucosamine + phosphate</text>
        <dbReference type="Rhea" id="RHEA:18681"/>
        <dbReference type="ChEBI" id="CHEBI:43474"/>
        <dbReference type="ChEBI" id="CHEBI:57705"/>
        <dbReference type="ChEBI" id="CHEBI:58702"/>
        <dbReference type="ChEBI" id="CHEBI:68483"/>
        <dbReference type="EC" id="2.5.1.7"/>
    </reaction>
</comment>
<dbReference type="InterPro" id="IPR050068">
    <property type="entry name" value="MurA_subfamily"/>
</dbReference>
<feature type="modified residue" description="2-(S-cysteinyl)pyruvic acid O-phosphothioketal" evidence="12">
    <location>
        <position position="116"/>
    </location>
</feature>
<dbReference type="GO" id="GO:0019277">
    <property type="term" value="P:UDP-N-acetylgalactosamine biosynthetic process"/>
    <property type="evidence" value="ECO:0007669"/>
    <property type="project" value="InterPro"/>
</dbReference>
<dbReference type="InterPro" id="IPR005750">
    <property type="entry name" value="UDP_GlcNAc_COvinyl_MurA"/>
</dbReference>
<keyword evidence="3 12" id="KW-0963">Cytoplasm</keyword>
<evidence type="ECO:0000256" key="10">
    <source>
        <dbReference type="ARBA" id="ARBA00038367"/>
    </source>
</evidence>
<dbReference type="PANTHER" id="PTHR43783">
    <property type="entry name" value="UDP-N-ACETYLGLUCOSAMINE 1-CARBOXYVINYLTRANSFERASE"/>
    <property type="match status" value="1"/>
</dbReference>
<dbReference type="Gene3D" id="3.65.10.10">
    <property type="entry name" value="Enolpyruvate transferase domain"/>
    <property type="match status" value="2"/>
</dbReference>
<dbReference type="PANTHER" id="PTHR43783:SF2">
    <property type="entry name" value="UDP-N-ACETYLGLUCOSAMINE 1-CARBOXYVINYLTRANSFERASE 2"/>
    <property type="match status" value="1"/>
</dbReference>
<keyword evidence="5 12" id="KW-0808">Transferase</keyword>
<reference evidence="14 15" key="1">
    <citation type="journal article" date="2019" name="Nat. Microbiol.">
        <title>Mediterranean grassland soil C-N compound turnover is dependent on rainfall and depth, and is mediated by genomically divergent microorganisms.</title>
        <authorList>
            <person name="Diamond S."/>
            <person name="Andeer P.F."/>
            <person name="Li Z."/>
            <person name="Crits-Christoph A."/>
            <person name="Burstein D."/>
            <person name="Anantharaman K."/>
            <person name="Lane K.R."/>
            <person name="Thomas B.C."/>
            <person name="Pan C."/>
            <person name="Northen T.R."/>
            <person name="Banfield J.F."/>
        </authorList>
    </citation>
    <scope>NUCLEOTIDE SEQUENCE [LARGE SCALE GENOMIC DNA]</scope>
    <source>
        <strain evidence="14">NP_8</strain>
    </source>
</reference>
<comment type="pathway">
    <text evidence="2 12">Cell wall biogenesis; peptidoglycan biosynthesis.</text>
</comment>
<dbReference type="EC" id="2.5.1.7" evidence="12"/>
<evidence type="ECO:0000256" key="8">
    <source>
        <dbReference type="ARBA" id="ARBA00023306"/>
    </source>
</evidence>
<dbReference type="CDD" id="cd01555">
    <property type="entry name" value="UdpNAET"/>
    <property type="match status" value="1"/>
</dbReference>
<dbReference type="GO" id="GO:0051301">
    <property type="term" value="P:cell division"/>
    <property type="evidence" value="ECO:0007669"/>
    <property type="project" value="UniProtKB-KW"/>
</dbReference>
<evidence type="ECO:0000256" key="6">
    <source>
        <dbReference type="ARBA" id="ARBA00022960"/>
    </source>
</evidence>
<comment type="similarity">
    <text evidence="10 12">Belongs to the EPSP synthase family. MurA subfamily.</text>
</comment>
<feature type="binding site" evidence="12">
    <location>
        <position position="304"/>
    </location>
    <ligand>
        <name>UDP-N-acetyl-alpha-D-glucosamine</name>
        <dbReference type="ChEBI" id="CHEBI:57705"/>
    </ligand>
</feature>
<feature type="binding site" evidence="12">
    <location>
        <position position="92"/>
    </location>
    <ligand>
        <name>UDP-N-acetyl-alpha-D-glucosamine</name>
        <dbReference type="ChEBI" id="CHEBI:57705"/>
    </ligand>
</feature>
<evidence type="ECO:0000256" key="11">
    <source>
        <dbReference type="ARBA" id="ARBA00047527"/>
    </source>
</evidence>
<evidence type="ECO:0000313" key="15">
    <source>
        <dbReference type="Proteomes" id="UP000318834"/>
    </source>
</evidence>
<dbReference type="NCBIfam" id="TIGR01072">
    <property type="entry name" value="murA"/>
    <property type="match status" value="1"/>
</dbReference>
<dbReference type="InterPro" id="IPR001986">
    <property type="entry name" value="Enolpyruvate_Tfrase_dom"/>
</dbReference>
<feature type="active site" description="Proton donor" evidence="12">
    <location>
        <position position="116"/>
    </location>
</feature>
<proteinExistence type="inferred from homology"/>
<keyword evidence="8 12" id="KW-0131">Cell cycle</keyword>
<evidence type="ECO:0000256" key="1">
    <source>
        <dbReference type="ARBA" id="ARBA00004496"/>
    </source>
</evidence>
<keyword evidence="9 12" id="KW-0961">Cell wall biogenesis/degradation</keyword>
<dbReference type="NCBIfam" id="NF006873">
    <property type="entry name" value="PRK09369.1"/>
    <property type="match status" value="1"/>
</dbReference>
<dbReference type="InterPro" id="IPR013792">
    <property type="entry name" value="RNA3'P_cycl/enolpyr_Trfase_a/b"/>
</dbReference>
<dbReference type="GO" id="GO:0005737">
    <property type="term" value="C:cytoplasm"/>
    <property type="evidence" value="ECO:0007669"/>
    <property type="project" value="UniProtKB-SubCell"/>
</dbReference>
<accession>A0A537IY69</accession>
<feature type="binding site" evidence="12">
    <location>
        <begin position="22"/>
        <end position="23"/>
    </location>
    <ligand>
        <name>phosphoenolpyruvate</name>
        <dbReference type="ChEBI" id="CHEBI:58702"/>
    </ligand>
</feature>
<gene>
    <name evidence="12 14" type="primary">murA</name>
    <name evidence="14" type="ORF">E6H05_04020</name>
</gene>
<evidence type="ECO:0000256" key="4">
    <source>
        <dbReference type="ARBA" id="ARBA00022618"/>
    </source>
</evidence>
<dbReference type="Proteomes" id="UP000318834">
    <property type="component" value="Unassembled WGS sequence"/>
</dbReference>
<dbReference type="SUPFAM" id="SSF55205">
    <property type="entry name" value="EPT/RTPC-like"/>
    <property type="match status" value="1"/>
</dbReference>
<comment type="caution">
    <text evidence="12">Lacks conserved residue(s) required for the propagation of feature annotation.</text>
</comment>